<gene>
    <name evidence="1" type="ORF">PLEPLA_LOCUS31283</name>
</gene>
<evidence type="ECO:0000313" key="2">
    <source>
        <dbReference type="Proteomes" id="UP001153269"/>
    </source>
</evidence>
<sequence length="163" mass="18329">MDSQGGGGIHSQHSPETCQRYLGNETVFHSPSLFLPSSVELSSCYRNTWFSQKEKPRPGARVLPADLHPSKVDFTSVHYQSGIDENAEHNLHNLHRCHLHLLIMMNKQTCWELARSPLHTRGPTLPTQPELRSELEESPMVVDTGAAREAGPPPGFELQRIWS</sequence>
<comment type="caution">
    <text evidence="1">The sequence shown here is derived from an EMBL/GenBank/DDBJ whole genome shotgun (WGS) entry which is preliminary data.</text>
</comment>
<proteinExistence type="predicted"/>
<accession>A0A9N7V5W1</accession>
<dbReference type="EMBL" id="CADEAL010003124">
    <property type="protein sequence ID" value="CAB1443567.1"/>
    <property type="molecule type" value="Genomic_DNA"/>
</dbReference>
<dbReference type="AlphaFoldDB" id="A0A9N7V5W1"/>
<dbReference type="Proteomes" id="UP001153269">
    <property type="component" value="Unassembled WGS sequence"/>
</dbReference>
<evidence type="ECO:0000313" key="1">
    <source>
        <dbReference type="EMBL" id="CAB1443567.1"/>
    </source>
</evidence>
<organism evidence="1 2">
    <name type="scientific">Pleuronectes platessa</name>
    <name type="common">European plaice</name>
    <dbReference type="NCBI Taxonomy" id="8262"/>
    <lineage>
        <taxon>Eukaryota</taxon>
        <taxon>Metazoa</taxon>
        <taxon>Chordata</taxon>
        <taxon>Craniata</taxon>
        <taxon>Vertebrata</taxon>
        <taxon>Euteleostomi</taxon>
        <taxon>Actinopterygii</taxon>
        <taxon>Neopterygii</taxon>
        <taxon>Teleostei</taxon>
        <taxon>Neoteleostei</taxon>
        <taxon>Acanthomorphata</taxon>
        <taxon>Carangaria</taxon>
        <taxon>Pleuronectiformes</taxon>
        <taxon>Pleuronectoidei</taxon>
        <taxon>Pleuronectidae</taxon>
        <taxon>Pleuronectes</taxon>
    </lineage>
</organism>
<protein>
    <submittedName>
        <fullName evidence="1">Uncharacterized protein</fullName>
    </submittedName>
</protein>
<keyword evidence="2" id="KW-1185">Reference proteome</keyword>
<reference evidence="1" key="1">
    <citation type="submission" date="2020-03" db="EMBL/GenBank/DDBJ databases">
        <authorList>
            <person name="Weist P."/>
        </authorList>
    </citation>
    <scope>NUCLEOTIDE SEQUENCE</scope>
</reference>
<name>A0A9N7V5W1_PLEPL</name>